<dbReference type="InterPro" id="IPR055354">
    <property type="entry name" value="DUF7507"/>
</dbReference>
<feature type="domain" description="DUF7507" evidence="2">
    <location>
        <begin position="196"/>
        <end position="294"/>
    </location>
</feature>
<sequence>MNDPKAGNVTCAATTLPLTASTTCTSDNSYVITEADLIAGGATNVATGQGTPPVGTPSLVPPTDQITTPTAPPIASIALTKSASLNDGNGNGVADLGETVVYRFVVTNTGTVSATGIEVEDPKVGRVACVDTTLAPGAKTNCTAGLYTVTEADILAENLVNTATVTATPAGGLVLDPDDPAATDTTTTPTGLPLSAMTMTKEAKVSDANGNGYVDVGEQIDYTLTLVNIGNVSLTDLKVTDPLAGPVSCPTNVLRPGATIVCSAPTYTATAADIAQGSVLNVATATASVPEGVPPLDPVVSTLALSAPPLTFPGSEGPPPARLPQTGTTLMAALLLSVTVLVLGFALQARRIRGVGRYYWAA</sequence>
<dbReference type="Pfam" id="PF24346">
    <property type="entry name" value="DUF7507"/>
    <property type="match status" value="2"/>
</dbReference>
<keyword evidence="1" id="KW-0472">Membrane</keyword>
<dbReference type="InterPro" id="IPR047589">
    <property type="entry name" value="DUF11_rpt"/>
</dbReference>
<reference evidence="3 4" key="1">
    <citation type="submission" date="2020-03" db="EMBL/GenBank/DDBJ databases">
        <title>Leucobacter sp. nov., isolated from beetles.</title>
        <authorList>
            <person name="Hyun D.-W."/>
            <person name="Bae J.-W."/>
        </authorList>
    </citation>
    <scope>NUCLEOTIDE SEQUENCE [LARGE SCALE GENOMIC DNA]</scope>
    <source>
        <strain evidence="3 4">HDW9A</strain>
    </source>
</reference>
<feature type="domain" description="DUF7507" evidence="2">
    <location>
        <begin position="76"/>
        <end position="172"/>
    </location>
</feature>
<evidence type="ECO:0000259" key="2">
    <source>
        <dbReference type="Pfam" id="PF24346"/>
    </source>
</evidence>
<name>A0ABX6JXS5_9MICO</name>
<proteinExistence type="predicted"/>
<protein>
    <submittedName>
        <fullName evidence="3">DUF11 domain-containing protein</fullName>
    </submittedName>
</protein>
<evidence type="ECO:0000313" key="3">
    <source>
        <dbReference type="EMBL" id="QIM17580.1"/>
    </source>
</evidence>
<organism evidence="3 4">
    <name type="scientific">Leucobacter coleopterorum</name>
    <dbReference type="NCBI Taxonomy" id="2714933"/>
    <lineage>
        <taxon>Bacteria</taxon>
        <taxon>Bacillati</taxon>
        <taxon>Actinomycetota</taxon>
        <taxon>Actinomycetes</taxon>
        <taxon>Micrococcales</taxon>
        <taxon>Microbacteriaceae</taxon>
        <taxon>Leucobacter</taxon>
    </lineage>
</organism>
<dbReference type="EMBL" id="CP049933">
    <property type="protein sequence ID" value="QIM17580.1"/>
    <property type="molecule type" value="Genomic_DNA"/>
</dbReference>
<keyword evidence="1" id="KW-0812">Transmembrane</keyword>
<keyword evidence="1" id="KW-1133">Transmembrane helix</keyword>
<evidence type="ECO:0000256" key="1">
    <source>
        <dbReference type="SAM" id="Phobius"/>
    </source>
</evidence>
<accession>A0ABX6JXS5</accession>
<dbReference type="NCBIfam" id="TIGR01451">
    <property type="entry name" value="B_ant_repeat"/>
    <property type="match status" value="2"/>
</dbReference>
<feature type="transmembrane region" description="Helical" evidence="1">
    <location>
        <begin position="329"/>
        <end position="347"/>
    </location>
</feature>
<evidence type="ECO:0000313" key="4">
    <source>
        <dbReference type="Proteomes" id="UP000503441"/>
    </source>
</evidence>
<gene>
    <name evidence="3" type="ORF">G7066_00610</name>
</gene>
<keyword evidence="4" id="KW-1185">Reference proteome</keyword>
<dbReference type="Proteomes" id="UP000503441">
    <property type="component" value="Chromosome"/>
</dbReference>